<dbReference type="AlphaFoldDB" id="A0A7S1DFA0"/>
<feature type="transmembrane region" description="Helical" evidence="6">
    <location>
        <begin position="217"/>
        <end position="241"/>
    </location>
</feature>
<dbReference type="GO" id="GO:0016236">
    <property type="term" value="P:macroautophagy"/>
    <property type="evidence" value="ECO:0007669"/>
    <property type="project" value="TreeGrafter"/>
</dbReference>
<sequence length="370" mass="41127">MEPLSHHGAAPSPHSAPQQPAAADPPVSEAAQARGAAAPVPPAGERRRVMLKHAQGILYRFACGMRDGLNISKWWYIMYESSSMWRTTRTILLYNGIWMGLVVFINSFVSKWSAYLVDGYWPRLVFDYILMLCWSIPMYILSIILCLSWYQEIACGACIMLDRRPRVPPGAMDKWKRLLESIGDEIYRLLVIIMFLVGCKVLQYIPGMFGMPYLGDALYFVSLCWSTSLYAFEYVWAYIGWTADEKLNFFETRWTYFAGFGAPLTVVTFNMSVFAGAALYASAIPFLIISAAGAAPRIHLERSRVRMFWLPGMCATLAFMAAMPVIQSRPQKSKLGSSQEDVDTGAGAVSGACTGSEPVMRLKGGSGSAE</sequence>
<dbReference type="GO" id="GO:0005783">
    <property type="term" value="C:endoplasmic reticulum"/>
    <property type="evidence" value="ECO:0007669"/>
    <property type="project" value="TreeGrafter"/>
</dbReference>
<proteinExistence type="predicted"/>
<feature type="region of interest" description="Disordered" evidence="5">
    <location>
        <begin position="1"/>
        <end position="28"/>
    </location>
</feature>
<evidence type="ECO:0000256" key="4">
    <source>
        <dbReference type="ARBA" id="ARBA00023136"/>
    </source>
</evidence>
<feature type="transmembrane region" description="Helical" evidence="6">
    <location>
        <begin position="277"/>
        <end position="295"/>
    </location>
</feature>
<dbReference type="EMBL" id="HBFX01000709">
    <property type="protein sequence ID" value="CAD8945897.1"/>
    <property type="molecule type" value="Transcribed_RNA"/>
</dbReference>
<evidence type="ECO:0000256" key="5">
    <source>
        <dbReference type="SAM" id="MobiDB-lite"/>
    </source>
</evidence>
<organism evidence="7">
    <name type="scientific">Hemiselmis andersenii</name>
    <name type="common">Cryptophyte alga</name>
    <dbReference type="NCBI Taxonomy" id="464988"/>
    <lineage>
        <taxon>Eukaryota</taxon>
        <taxon>Cryptophyceae</taxon>
        <taxon>Cryptomonadales</taxon>
        <taxon>Hemiselmidaceae</taxon>
        <taxon>Hemiselmis</taxon>
    </lineage>
</organism>
<keyword evidence="4 6" id="KW-0472">Membrane</keyword>
<dbReference type="PANTHER" id="PTHR21389">
    <property type="entry name" value="P53 INDUCED PROTEIN"/>
    <property type="match status" value="1"/>
</dbReference>
<name>A0A7S1DFA0_HEMAN</name>
<evidence type="ECO:0000313" key="7">
    <source>
        <dbReference type="EMBL" id="CAD8945897.1"/>
    </source>
</evidence>
<feature type="transmembrane region" description="Helical" evidence="6">
    <location>
        <begin position="186"/>
        <end position="205"/>
    </location>
</feature>
<feature type="transmembrane region" description="Helical" evidence="6">
    <location>
        <begin position="129"/>
        <end position="150"/>
    </location>
</feature>
<gene>
    <name evidence="7" type="ORF">HAND00432_LOCUS414</name>
</gene>
<keyword evidence="3 6" id="KW-1133">Transmembrane helix</keyword>
<dbReference type="Pfam" id="PF07264">
    <property type="entry name" value="EI24"/>
    <property type="match status" value="1"/>
</dbReference>
<evidence type="ECO:0000256" key="1">
    <source>
        <dbReference type="ARBA" id="ARBA00004141"/>
    </source>
</evidence>
<reference evidence="7" key="1">
    <citation type="submission" date="2021-01" db="EMBL/GenBank/DDBJ databases">
        <authorList>
            <person name="Corre E."/>
            <person name="Pelletier E."/>
            <person name="Niang G."/>
            <person name="Scheremetjew M."/>
            <person name="Finn R."/>
            <person name="Kale V."/>
            <person name="Holt S."/>
            <person name="Cochrane G."/>
            <person name="Meng A."/>
            <person name="Brown T."/>
            <person name="Cohen L."/>
        </authorList>
    </citation>
    <scope>NUCLEOTIDE SEQUENCE</scope>
    <source>
        <strain evidence="7">CCMP644</strain>
    </source>
</reference>
<feature type="transmembrane region" description="Helical" evidence="6">
    <location>
        <begin position="307"/>
        <end position="326"/>
    </location>
</feature>
<keyword evidence="2 6" id="KW-0812">Transmembrane</keyword>
<comment type="subcellular location">
    <subcellularLocation>
        <location evidence="1">Membrane</location>
        <topology evidence="1">Multi-pass membrane protein</topology>
    </subcellularLocation>
</comment>
<protein>
    <submittedName>
        <fullName evidence="7">Uncharacterized protein</fullName>
    </submittedName>
</protein>
<evidence type="ECO:0000256" key="2">
    <source>
        <dbReference type="ARBA" id="ARBA00022692"/>
    </source>
</evidence>
<accession>A0A7S1DFA0</accession>
<feature type="transmembrane region" description="Helical" evidence="6">
    <location>
        <begin position="91"/>
        <end position="109"/>
    </location>
</feature>
<evidence type="ECO:0000256" key="3">
    <source>
        <dbReference type="ARBA" id="ARBA00022989"/>
    </source>
</evidence>
<dbReference type="InterPro" id="IPR059112">
    <property type="entry name" value="CysZ/EI24"/>
</dbReference>
<feature type="transmembrane region" description="Helical" evidence="6">
    <location>
        <begin position="253"/>
        <end position="271"/>
    </location>
</feature>
<feature type="region of interest" description="Disordered" evidence="5">
    <location>
        <begin position="333"/>
        <end position="370"/>
    </location>
</feature>
<dbReference type="PANTHER" id="PTHR21389:SF0">
    <property type="entry name" value="ETOPOSIDE-INDUCED PROTEIN 2.4 HOMOLOG"/>
    <property type="match status" value="1"/>
</dbReference>
<dbReference type="GO" id="GO:0016020">
    <property type="term" value="C:membrane"/>
    <property type="evidence" value="ECO:0007669"/>
    <property type="project" value="UniProtKB-SubCell"/>
</dbReference>
<evidence type="ECO:0000256" key="6">
    <source>
        <dbReference type="SAM" id="Phobius"/>
    </source>
</evidence>